<sequence>MDCVKRRDMREHPSGSTLPAEIHPFIEEKLNRRACKVKQAYKRRCSHRERQETKPVNHGLC</sequence>
<organism evidence="2 3">
    <name type="scientific">Pocillopora damicornis</name>
    <name type="common">Cauliflower coral</name>
    <name type="synonym">Millepora damicornis</name>
    <dbReference type="NCBI Taxonomy" id="46731"/>
    <lineage>
        <taxon>Eukaryota</taxon>
        <taxon>Metazoa</taxon>
        <taxon>Cnidaria</taxon>
        <taxon>Anthozoa</taxon>
        <taxon>Hexacorallia</taxon>
        <taxon>Scleractinia</taxon>
        <taxon>Astrocoeniina</taxon>
        <taxon>Pocilloporidae</taxon>
        <taxon>Pocillopora</taxon>
    </lineage>
</organism>
<dbReference type="EMBL" id="RCHS01001750">
    <property type="protein sequence ID" value="RMX51565.1"/>
    <property type="molecule type" value="Genomic_DNA"/>
</dbReference>
<comment type="caution">
    <text evidence="2">The sequence shown here is derived from an EMBL/GenBank/DDBJ whole genome shotgun (WGS) entry which is preliminary data.</text>
</comment>
<protein>
    <submittedName>
        <fullName evidence="2">Uncharacterized protein</fullName>
    </submittedName>
</protein>
<accession>A0A3M6UD55</accession>
<reference evidence="2 3" key="1">
    <citation type="journal article" date="2018" name="Sci. Rep.">
        <title>Comparative analysis of the Pocillopora damicornis genome highlights role of immune system in coral evolution.</title>
        <authorList>
            <person name="Cunning R."/>
            <person name="Bay R.A."/>
            <person name="Gillette P."/>
            <person name="Baker A.C."/>
            <person name="Traylor-Knowles N."/>
        </authorList>
    </citation>
    <scope>NUCLEOTIDE SEQUENCE [LARGE SCALE GENOMIC DNA]</scope>
    <source>
        <strain evidence="2">RSMAS</strain>
        <tissue evidence="2">Whole animal</tissue>
    </source>
</reference>
<dbReference type="AlphaFoldDB" id="A0A3M6UD55"/>
<proteinExistence type="predicted"/>
<keyword evidence="3" id="KW-1185">Reference proteome</keyword>
<feature type="compositionally biased region" description="Basic and acidic residues" evidence="1">
    <location>
        <begin position="1"/>
        <end position="13"/>
    </location>
</feature>
<gene>
    <name evidence="2" type="ORF">pdam_00022291</name>
</gene>
<dbReference type="Proteomes" id="UP000275408">
    <property type="component" value="Unassembled WGS sequence"/>
</dbReference>
<evidence type="ECO:0000313" key="3">
    <source>
        <dbReference type="Proteomes" id="UP000275408"/>
    </source>
</evidence>
<name>A0A3M6UD55_POCDA</name>
<evidence type="ECO:0000313" key="2">
    <source>
        <dbReference type="EMBL" id="RMX51565.1"/>
    </source>
</evidence>
<feature type="region of interest" description="Disordered" evidence="1">
    <location>
        <begin position="1"/>
        <end position="20"/>
    </location>
</feature>
<evidence type="ECO:0000256" key="1">
    <source>
        <dbReference type="SAM" id="MobiDB-lite"/>
    </source>
</evidence>